<name>A0A951UBH8_9CYAN</name>
<evidence type="ECO:0000313" key="2">
    <source>
        <dbReference type="Proteomes" id="UP000753908"/>
    </source>
</evidence>
<accession>A0A951UBH8</accession>
<keyword evidence="1" id="KW-0238">DNA-binding</keyword>
<gene>
    <name evidence="1" type="ORF">KME25_21875</name>
</gene>
<dbReference type="EMBL" id="JAHHIF010000034">
    <property type="protein sequence ID" value="MBW4547065.1"/>
    <property type="molecule type" value="Genomic_DNA"/>
</dbReference>
<dbReference type="Proteomes" id="UP000753908">
    <property type="component" value="Unassembled WGS sequence"/>
</dbReference>
<dbReference type="AlphaFoldDB" id="A0A951UBH8"/>
<protein>
    <submittedName>
        <fullName evidence="1">DNA-binding response regulator</fullName>
    </submittedName>
</protein>
<organism evidence="1 2">
    <name type="scientific">Symplocastrum torsivum CPER-KK1</name>
    <dbReference type="NCBI Taxonomy" id="450513"/>
    <lineage>
        <taxon>Bacteria</taxon>
        <taxon>Bacillati</taxon>
        <taxon>Cyanobacteriota</taxon>
        <taxon>Cyanophyceae</taxon>
        <taxon>Oscillatoriophycideae</taxon>
        <taxon>Oscillatoriales</taxon>
        <taxon>Microcoleaceae</taxon>
        <taxon>Symplocastrum</taxon>
    </lineage>
</organism>
<reference evidence="1" key="1">
    <citation type="submission" date="2021-05" db="EMBL/GenBank/DDBJ databases">
        <authorList>
            <person name="Pietrasiak N."/>
            <person name="Ward R."/>
            <person name="Stajich J.E."/>
            <person name="Kurbessoian T."/>
        </authorList>
    </citation>
    <scope>NUCLEOTIDE SEQUENCE</scope>
    <source>
        <strain evidence="1">CPER-KK1</strain>
    </source>
</reference>
<evidence type="ECO:0000313" key="1">
    <source>
        <dbReference type="EMBL" id="MBW4547065.1"/>
    </source>
</evidence>
<reference evidence="1" key="2">
    <citation type="journal article" date="2022" name="Microbiol. Resour. Announc.">
        <title>Metagenome Sequencing to Explore Phylogenomics of Terrestrial Cyanobacteria.</title>
        <authorList>
            <person name="Ward R.D."/>
            <person name="Stajich J.E."/>
            <person name="Johansen J.R."/>
            <person name="Huntemann M."/>
            <person name="Clum A."/>
            <person name="Foster B."/>
            <person name="Foster B."/>
            <person name="Roux S."/>
            <person name="Palaniappan K."/>
            <person name="Varghese N."/>
            <person name="Mukherjee S."/>
            <person name="Reddy T.B.K."/>
            <person name="Daum C."/>
            <person name="Copeland A."/>
            <person name="Chen I.A."/>
            <person name="Ivanova N.N."/>
            <person name="Kyrpides N.C."/>
            <person name="Shapiro N."/>
            <person name="Eloe-Fadrosh E.A."/>
            <person name="Pietrasiak N."/>
        </authorList>
    </citation>
    <scope>NUCLEOTIDE SEQUENCE</scope>
    <source>
        <strain evidence="1">CPER-KK1</strain>
    </source>
</reference>
<comment type="caution">
    <text evidence="1">The sequence shown here is derived from an EMBL/GenBank/DDBJ whole genome shotgun (WGS) entry which is preliminary data.</text>
</comment>
<proteinExistence type="predicted"/>
<sequence length="233" mass="25982">MTPEQQQEIINLRVQKLTPKQIARKLGLKVAEVSVAIKEQAEQTTLTRAATGELNPVVECLVNASCAEKFLENSATQEPESDEDMNGGLAIVSVTRQVGYNRLTVCTYMLDLWCLGVKDTIGPRQMNRMKYLQFIDAVYRGFAEETQKITLEQAQALVFSAINYAGQLGFKPHPDFEKSRSHLGEWSGKLKIQCGRNGKPFYVSGPYDDPNNILKTLRENVGEGNFDYSLGIG</sequence>
<dbReference type="GO" id="GO:0003677">
    <property type="term" value="F:DNA binding"/>
    <property type="evidence" value="ECO:0007669"/>
    <property type="project" value="UniProtKB-KW"/>
</dbReference>